<evidence type="ECO:0000256" key="1">
    <source>
        <dbReference type="SAM" id="MobiDB-lite"/>
    </source>
</evidence>
<keyword evidence="3" id="KW-1185">Reference proteome</keyword>
<proteinExistence type="predicted"/>
<sequence length="282" mass="30929">MSLASRYNAASPKAEPSDGRKQTAGIQTTPLGFEEAGGRPAIVGRRVLRSLHSAPPGSARDIRIGTRTRRQRRCSCADINSGKADVGLLRGGNADTQEEERIANGEGRRAGGLLDCVIITSLRPAKRLLRQFVQAEVHSAQHYRLVIMAKDRGWGRKKHRGQNSVFVRTLALKPTRCGTPLEDIATSKTPLEGIARRRRRFNSGNKPVLVRLSVLSPVATLSGHSDQHLHQIIDAPPPPPPPLDRRSGRPRFPGDPHYCCYWTWTLDAGQALLSSRDPFPAA</sequence>
<dbReference type="RefSeq" id="XP_031865383.1">
    <property type="nucleotide sequence ID" value="XM_032018546.1"/>
</dbReference>
<dbReference type="GeneID" id="43602772"/>
<feature type="region of interest" description="Disordered" evidence="1">
    <location>
        <begin position="1"/>
        <end position="36"/>
    </location>
</feature>
<gene>
    <name evidence="2" type="ORF">BP5553_09923</name>
</gene>
<dbReference type="EMBL" id="NPIC01000013">
    <property type="protein sequence ID" value="RDL31134.1"/>
    <property type="molecule type" value="Genomic_DNA"/>
</dbReference>
<protein>
    <submittedName>
        <fullName evidence="2">Uncharacterized protein</fullName>
    </submittedName>
</protein>
<organism evidence="2 3">
    <name type="scientific">Venustampulla echinocandica</name>
    <dbReference type="NCBI Taxonomy" id="2656787"/>
    <lineage>
        <taxon>Eukaryota</taxon>
        <taxon>Fungi</taxon>
        <taxon>Dikarya</taxon>
        <taxon>Ascomycota</taxon>
        <taxon>Pezizomycotina</taxon>
        <taxon>Leotiomycetes</taxon>
        <taxon>Helotiales</taxon>
        <taxon>Pleuroascaceae</taxon>
        <taxon>Venustampulla</taxon>
    </lineage>
</organism>
<feature type="region of interest" description="Disordered" evidence="1">
    <location>
        <begin position="226"/>
        <end position="250"/>
    </location>
</feature>
<dbReference type="AlphaFoldDB" id="A0A370TB31"/>
<accession>A0A370TB31</accession>
<comment type="caution">
    <text evidence="2">The sequence shown here is derived from an EMBL/GenBank/DDBJ whole genome shotgun (WGS) entry which is preliminary data.</text>
</comment>
<name>A0A370TB31_9HELO</name>
<evidence type="ECO:0000313" key="3">
    <source>
        <dbReference type="Proteomes" id="UP000254866"/>
    </source>
</evidence>
<evidence type="ECO:0000313" key="2">
    <source>
        <dbReference type="EMBL" id="RDL31134.1"/>
    </source>
</evidence>
<dbReference type="Proteomes" id="UP000254866">
    <property type="component" value="Unassembled WGS sequence"/>
</dbReference>
<reference evidence="2 3" key="1">
    <citation type="journal article" date="2018" name="IMA Fungus">
        <title>IMA Genome-F 9: Draft genome sequence of Annulohypoxylon stygium, Aspergillus mulundensis, Berkeleyomyces basicola (syn. Thielaviopsis basicola), Ceratocystis smalleyi, two Cercospora beticola strains, Coleophoma cylindrospora, Fusarium fracticaudum, Phialophora cf. hyalina, and Morchella septimelata.</title>
        <authorList>
            <person name="Wingfield B.D."/>
            <person name="Bills G.F."/>
            <person name="Dong Y."/>
            <person name="Huang W."/>
            <person name="Nel W.J."/>
            <person name="Swalarsk-Parry B.S."/>
            <person name="Vaghefi N."/>
            <person name="Wilken P.M."/>
            <person name="An Z."/>
            <person name="de Beer Z.W."/>
            <person name="De Vos L."/>
            <person name="Chen L."/>
            <person name="Duong T.A."/>
            <person name="Gao Y."/>
            <person name="Hammerbacher A."/>
            <person name="Kikkert J.R."/>
            <person name="Li Y."/>
            <person name="Li H."/>
            <person name="Li K."/>
            <person name="Li Q."/>
            <person name="Liu X."/>
            <person name="Ma X."/>
            <person name="Naidoo K."/>
            <person name="Pethybridge S.J."/>
            <person name="Sun J."/>
            <person name="Steenkamp E.T."/>
            <person name="van der Nest M.A."/>
            <person name="van Wyk S."/>
            <person name="Wingfield M.J."/>
            <person name="Xiong C."/>
            <person name="Yue Q."/>
            <person name="Zhang X."/>
        </authorList>
    </citation>
    <scope>NUCLEOTIDE SEQUENCE [LARGE SCALE GENOMIC DNA]</scope>
    <source>
        <strain evidence="2 3">BP 5553</strain>
    </source>
</reference>